<gene>
    <name evidence="1" type="ORF">g.53428</name>
</gene>
<reference evidence="1" key="1">
    <citation type="submission" date="2015-08" db="EMBL/GenBank/DDBJ databases">
        <authorList>
            <person name="Babu N.S."/>
            <person name="Beckwith C.J."/>
            <person name="Beseler K.G."/>
            <person name="Brison A."/>
            <person name="Carone J.V."/>
            <person name="Caskin T.P."/>
            <person name="Diamond M."/>
            <person name="Durham M.E."/>
            <person name="Foxe J.M."/>
            <person name="Go M."/>
            <person name="Henderson B.A."/>
            <person name="Jones I.B."/>
            <person name="McGettigan J.A."/>
            <person name="Micheletti S.J."/>
            <person name="Nasrallah M.E."/>
            <person name="Ortiz D."/>
            <person name="Piller C.R."/>
            <person name="Privatt S.R."/>
            <person name="Schneider S.L."/>
            <person name="Sharp S."/>
            <person name="Smith T.C."/>
            <person name="Stanton J.D."/>
            <person name="Ullery H.E."/>
            <person name="Wilson R.J."/>
            <person name="Serrano M.G."/>
            <person name="Buck G."/>
            <person name="Lee V."/>
            <person name="Wang Y."/>
            <person name="Carvalho R."/>
            <person name="Voegtly L."/>
            <person name="Shi R."/>
            <person name="Duckworth R."/>
            <person name="Johnson A."/>
            <person name="Loviza R."/>
            <person name="Walstead R."/>
            <person name="Shah Z."/>
            <person name="Kiflezghi M."/>
            <person name="Wade K."/>
            <person name="Ball S.L."/>
            <person name="Bradley K.W."/>
            <person name="Asai D.J."/>
            <person name="Bowman C.A."/>
            <person name="Russell D.A."/>
            <person name="Pope W.H."/>
            <person name="Jacobs-Sera D."/>
            <person name="Hendrix R.W."/>
            <person name="Hatfull G.F."/>
        </authorList>
    </citation>
    <scope>NUCLEOTIDE SEQUENCE</scope>
</reference>
<dbReference type="InterPro" id="IPR029063">
    <property type="entry name" value="SAM-dependent_MTases_sf"/>
</dbReference>
<dbReference type="InterPro" id="IPR019410">
    <property type="entry name" value="Methyltransf_16"/>
</dbReference>
<protein>
    <recommendedName>
        <fullName evidence="2">Protein-lysine methyltransferase METTL21B</fullName>
    </recommendedName>
</protein>
<organism evidence="1">
    <name type="scientific">Auxenochlorella protothecoides</name>
    <name type="common">Green microalga</name>
    <name type="synonym">Chlorella protothecoides</name>
    <dbReference type="NCBI Taxonomy" id="3075"/>
    <lineage>
        <taxon>Eukaryota</taxon>
        <taxon>Viridiplantae</taxon>
        <taxon>Chlorophyta</taxon>
        <taxon>core chlorophytes</taxon>
        <taxon>Trebouxiophyceae</taxon>
        <taxon>Chlorellales</taxon>
        <taxon>Chlorellaceae</taxon>
        <taxon>Auxenochlorella</taxon>
    </lineage>
</organism>
<dbReference type="PANTHER" id="PTHR14614:SF132">
    <property type="entry name" value="PROTEIN-LYSINE METHYLTRANSFERASE C42C1.13"/>
    <property type="match status" value="1"/>
</dbReference>
<accession>A0A1D1ZWY5</accession>
<sequence>MLALPGPQHVFSYTGDFTCNGVPIVLRQEGGMGRGTGWAVWDASVTLAHWLQHISVEQRLQLLPPGKAFLELGSGTGIAGLSAAACLDQGYAHLSDLPSVLPALRHNVQLNPAVSSRVSVVPCDWESVGREALPAAPYALVIAADCVWLEALVQPFINALLTATGPKSKVLLAHQCRSQRVDDAFFPRLAAAFKVEPVSQRPGEPERGAIDLYLCERLE</sequence>
<dbReference type="PANTHER" id="PTHR14614">
    <property type="entry name" value="HEPATOCELLULAR CARCINOMA-ASSOCIATED ANTIGEN"/>
    <property type="match status" value="1"/>
</dbReference>
<evidence type="ECO:0008006" key="2">
    <source>
        <dbReference type="Google" id="ProtNLM"/>
    </source>
</evidence>
<dbReference type="EMBL" id="GDKF01007225">
    <property type="protein sequence ID" value="JAT71397.1"/>
    <property type="molecule type" value="Transcribed_RNA"/>
</dbReference>
<proteinExistence type="predicted"/>
<dbReference type="Pfam" id="PF10294">
    <property type="entry name" value="Methyltransf_16"/>
    <property type="match status" value="1"/>
</dbReference>
<dbReference type="AlphaFoldDB" id="A0A1D1ZWY5"/>
<dbReference type="Gene3D" id="3.40.50.150">
    <property type="entry name" value="Vaccinia Virus protein VP39"/>
    <property type="match status" value="1"/>
</dbReference>
<evidence type="ECO:0000313" key="1">
    <source>
        <dbReference type="EMBL" id="JAT71397.1"/>
    </source>
</evidence>
<dbReference type="SUPFAM" id="SSF53335">
    <property type="entry name" value="S-adenosyl-L-methionine-dependent methyltransferases"/>
    <property type="match status" value="1"/>
</dbReference>
<name>A0A1D1ZWY5_AUXPR</name>